<evidence type="ECO:0000259" key="10">
    <source>
        <dbReference type="PROSITE" id="PS50929"/>
    </source>
</evidence>
<evidence type="ECO:0000259" key="9">
    <source>
        <dbReference type="PROSITE" id="PS50893"/>
    </source>
</evidence>
<dbReference type="Gene3D" id="3.40.50.300">
    <property type="entry name" value="P-loop containing nucleotide triphosphate hydrolases"/>
    <property type="match status" value="1"/>
</dbReference>
<evidence type="ECO:0000313" key="11">
    <source>
        <dbReference type="EMBL" id="SMX47011.1"/>
    </source>
</evidence>
<dbReference type="GO" id="GO:0005886">
    <property type="term" value="C:plasma membrane"/>
    <property type="evidence" value="ECO:0007669"/>
    <property type="project" value="UniProtKB-SubCell"/>
</dbReference>
<evidence type="ECO:0000313" key="12">
    <source>
        <dbReference type="Proteomes" id="UP000202922"/>
    </source>
</evidence>
<evidence type="ECO:0000256" key="6">
    <source>
        <dbReference type="ARBA" id="ARBA00023136"/>
    </source>
</evidence>
<dbReference type="InterPro" id="IPR003593">
    <property type="entry name" value="AAA+_ATPase"/>
</dbReference>
<dbReference type="RefSeq" id="WP_093968329.1">
    <property type="nucleotide sequence ID" value="NZ_FXYE01000002.1"/>
</dbReference>
<dbReference type="GO" id="GO:0005524">
    <property type="term" value="F:ATP binding"/>
    <property type="evidence" value="ECO:0007669"/>
    <property type="project" value="UniProtKB-KW"/>
</dbReference>
<feature type="domain" description="ABC transmembrane type-1" evidence="10">
    <location>
        <begin position="49"/>
        <end position="336"/>
    </location>
</feature>
<keyword evidence="3" id="KW-0547">Nucleotide-binding</keyword>
<feature type="domain" description="ABC transporter" evidence="9">
    <location>
        <begin position="370"/>
        <end position="609"/>
    </location>
</feature>
<dbReference type="AlphaFoldDB" id="A0A238KWP4"/>
<evidence type="ECO:0000256" key="5">
    <source>
        <dbReference type="ARBA" id="ARBA00022989"/>
    </source>
</evidence>
<dbReference type="SUPFAM" id="SSF52540">
    <property type="entry name" value="P-loop containing nucleoside triphosphate hydrolases"/>
    <property type="match status" value="1"/>
</dbReference>
<dbReference type="SUPFAM" id="SSF90123">
    <property type="entry name" value="ABC transporter transmembrane region"/>
    <property type="match status" value="1"/>
</dbReference>
<dbReference type="Pfam" id="PF00664">
    <property type="entry name" value="ABC_membrane"/>
    <property type="match status" value="1"/>
</dbReference>
<dbReference type="Proteomes" id="UP000202922">
    <property type="component" value="Unassembled WGS sequence"/>
</dbReference>
<keyword evidence="2 8" id="KW-0812">Transmembrane</keyword>
<evidence type="ECO:0000256" key="4">
    <source>
        <dbReference type="ARBA" id="ARBA00022840"/>
    </source>
</evidence>
<dbReference type="InterPro" id="IPR027417">
    <property type="entry name" value="P-loop_NTPase"/>
</dbReference>
<comment type="function">
    <text evidence="7">Part of an ABC transporter complex. Transmembrane domains (TMD) form a pore in the inner membrane and the ATP-binding domain (NBD) is responsible for energy generation.</text>
</comment>
<dbReference type="GO" id="GO:0140359">
    <property type="term" value="F:ABC-type transporter activity"/>
    <property type="evidence" value="ECO:0007669"/>
    <property type="project" value="InterPro"/>
</dbReference>
<reference evidence="12" key="1">
    <citation type="submission" date="2017-05" db="EMBL/GenBank/DDBJ databases">
        <authorList>
            <person name="Rodrigo-Torres L."/>
            <person name="Arahal R. D."/>
            <person name="Lucena T."/>
        </authorList>
    </citation>
    <scope>NUCLEOTIDE SEQUENCE [LARGE SCALE GENOMIC DNA]</scope>
    <source>
        <strain evidence="12">CECT 8621</strain>
    </source>
</reference>
<dbReference type="PROSITE" id="PS00211">
    <property type="entry name" value="ABC_TRANSPORTER_1"/>
    <property type="match status" value="1"/>
</dbReference>
<accession>A0A238KWP4</accession>
<dbReference type="EC" id="3.6.3.-" evidence="11"/>
<gene>
    <name evidence="11" type="ORF">COL8621_03307</name>
</gene>
<name>A0A238KWP4_9RHOB</name>
<keyword evidence="5 8" id="KW-1133">Transmembrane helix</keyword>
<dbReference type="GO" id="GO:0034040">
    <property type="term" value="F:ATPase-coupled lipid transmembrane transporter activity"/>
    <property type="evidence" value="ECO:0007669"/>
    <property type="project" value="TreeGrafter"/>
</dbReference>
<dbReference type="PANTHER" id="PTHR24221:SF203">
    <property type="entry name" value="ATP-BINDING_PERMEASE FUSION ABC TRANSPORTER-RELATED"/>
    <property type="match status" value="1"/>
</dbReference>
<protein>
    <submittedName>
        <fullName evidence="11">Putative multidrug export ATP-binding/permease protein</fullName>
        <ecNumber evidence="11">3.6.3.-</ecNumber>
    </submittedName>
</protein>
<evidence type="ECO:0000256" key="7">
    <source>
        <dbReference type="ARBA" id="ARBA00024725"/>
    </source>
</evidence>
<evidence type="ECO:0000256" key="3">
    <source>
        <dbReference type="ARBA" id="ARBA00022741"/>
    </source>
</evidence>
<dbReference type="PANTHER" id="PTHR24221">
    <property type="entry name" value="ATP-BINDING CASSETTE SUB-FAMILY B"/>
    <property type="match status" value="1"/>
</dbReference>
<keyword evidence="12" id="KW-1185">Reference proteome</keyword>
<feature type="transmembrane region" description="Helical" evidence="8">
    <location>
        <begin position="89"/>
        <end position="106"/>
    </location>
</feature>
<keyword evidence="6 8" id="KW-0472">Membrane</keyword>
<organism evidence="11 12">
    <name type="scientific">Actibacterium lipolyticum</name>
    <dbReference type="NCBI Taxonomy" id="1524263"/>
    <lineage>
        <taxon>Bacteria</taxon>
        <taxon>Pseudomonadati</taxon>
        <taxon>Pseudomonadota</taxon>
        <taxon>Alphaproteobacteria</taxon>
        <taxon>Rhodobacterales</taxon>
        <taxon>Roseobacteraceae</taxon>
        <taxon>Actibacterium</taxon>
    </lineage>
</organism>
<dbReference type="OrthoDB" id="9808328at2"/>
<dbReference type="InterPro" id="IPR003439">
    <property type="entry name" value="ABC_transporter-like_ATP-bd"/>
</dbReference>
<dbReference type="FunFam" id="3.40.50.300:FF:000218">
    <property type="entry name" value="Multidrug ABC transporter ATP-binding protein"/>
    <property type="match status" value="1"/>
</dbReference>
<proteinExistence type="predicted"/>
<feature type="transmembrane region" description="Helical" evidence="8">
    <location>
        <begin position="164"/>
        <end position="185"/>
    </location>
</feature>
<dbReference type="EMBL" id="FXYE01000002">
    <property type="protein sequence ID" value="SMX47011.1"/>
    <property type="molecule type" value="Genomic_DNA"/>
</dbReference>
<dbReference type="Gene3D" id="1.20.1560.10">
    <property type="entry name" value="ABC transporter type 1, transmembrane domain"/>
    <property type="match status" value="1"/>
</dbReference>
<feature type="transmembrane region" description="Helical" evidence="8">
    <location>
        <begin position="44"/>
        <end position="69"/>
    </location>
</feature>
<dbReference type="GO" id="GO:0016887">
    <property type="term" value="F:ATP hydrolysis activity"/>
    <property type="evidence" value="ECO:0007669"/>
    <property type="project" value="InterPro"/>
</dbReference>
<dbReference type="InterPro" id="IPR017871">
    <property type="entry name" value="ABC_transporter-like_CS"/>
</dbReference>
<dbReference type="InterPro" id="IPR036640">
    <property type="entry name" value="ABC1_TM_sf"/>
</dbReference>
<evidence type="ECO:0000256" key="1">
    <source>
        <dbReference type="ARBA" id="ARBA00004651"/>
    </source>
</evidence>
<dbReference type="InterPro" id="IPR011527">
    <property type="entry name" value="ABC1_TM_dom"/>
</dbReference>
<keyword evidence="4 11" id="KW-0067">ATP-binding</keyword>
<dbReference type="PROSITE" id="PS50929">
    <property type="entry name" value="ABC_TM1F"/>
    <property type="match status" value="1"/>
</dbReference>
<sequence length="622" mass="67543">MTFNDAIQRVGLTRLADLIEPFARADGPPPQTLMRFILWALRGAYPLLIFAAGVSILNGLMEILSAFLLGHVIDTALENGPEGLFSTHFWLFIGCGVFLVIIRPAIAGGMSSLQSIAIGPNLNPLILSRLHRWTMGQAVTFFDNDFAGRIAQKQMQVSRAITDITVDGINTLIFALASVVSAAVFLSAIDWRIALILFIWIAVYLRFITFFMPRIRKRSAARAGARAEVSGQVVDTISNMRTVKLFAHSEFEDQAAIGAMKSFRKRALEFGYISSTFRFLLIVLAGILPLTVVGTTLYLWTIGEASTGQIAATGTVTLRISQMTGWVSFSLMGMYSHIGEIENGMKTLTPPHALTDASGAVDMARPKGQITFDDVSFAYGRQAGGVEGINLTINPGEKLGIVGASGAGKSTLVSCLLRLYDTENGAILIDGTDIRNVTQESLRRQIAMVTQETAMFNRTARDNILYGAPDATEEEVIRAAKQAEAHDFILGLEDFKGNTGYDAFLGERGVKLSGGQRQRIALARAFLKNAPILVLDEATSALDSEVEASIQEALTRVMVGKTVLAIAHRLSTISQMDRIVVLDDGRIVEQGTHSELLAHGGLYARYWERQSGGFIGAEEAAE</sequence>
<feature type="transmembrane region" description="Helical" evidence="8">
    <location>
        <begin position="270"/>
        <end position="300"/>
    </location>
</feature>
<dbReference type="SMART" id="SM00382">
    <property type="entry name" value="AAA"/>
    <property type="match status" value="1"/>
</dbReference>
<dbReference type="InterPro" id="IPR039421">
    <property type="entry name" value="Type_1_exporter"/>
</dbReference>
<evidence type="ECO:0000256" key="8">
    <source>
        <dbReference type="SAM" id="Phobius"/>
    </source>
</evidence>
<comment type="subcellular location">
    <subcellularLocation>
        <location evidence="1">Cell membrane</location>
        <topology evidence="1">Multi-pass membrane protein</topology>
    </subcellularLocation>
</comment>
<keyword evidence="11" id="KW-0378">Hydrolase</keyword>
<feature type="transmembrane region" description="Helical" evidence="8">
    <location>
        <begin position="191"/>
        <end position="212"/>
    </location>
</feature>
<dbReference type="Pfam" id="PF00005">
    <property type="entry name" value="ABC_tran"/>
    <property type="match status" value="1"/>
</dbReference>
<evidence type="ECO:0000256" key="2">
    <source>
        <dbReference type="ARBA" id="ARBA00022692"/>
    </source>
</evidence>
<dbReference type="PROSITE" id="PS50893">
    <property type="entry name" value="ABC_TRANSPORTER_2"/>
    <property type="match status" value="1"/>
</dbReference>